<evidence type="ECO:0000259" key="4">
    <source>
        <dbReference type="Pfam" id="PF00703"/>
    </source>
</evidence>
<comment type="caution">
    <text evidence="7">The sequence shown here is derived from an EMBL/GenBank/DDBJ whole genome shotgun (WGS) entry which is preliminary data.</text>
</comment>
<reference evidence="7" key="1">
    <citation type="submission" date="2019-08" db="EMBL/GenBank/DDBJ databases">
        <authorList>
            <person name="Kucharzyk K."/>
            <person name="Murdoch R.W."/>
            <person name="Higgins S."/>
            <person name="Loffler F."/>
        </authorList>
    </citation>
    <scope>NUCLEOTIDE SEQUENCE</scope>
</reference>
<feature type="domain" description="Beta-mannosidase-like galactose-binding" evidence="6">
    <location>
        <begin position="72"/>
        <end position="149"/>
    </location>
</feature>
<name>A0A644WC77_9ZZZZ</name>
<feature type="domain" description="Glycoside hydrolase family 2 immunoglobulin-like beta-sandwich" evidence="4">
    <location>
        <begin position="214"/>
        <end position="263"/>
    </location>
</feature>
<dbReference type="InterPro" id="IPR017853">
    <property type="entry name" value="GH"/>
</dbReference>
<gene>
    <name evidence="7" type="primary">lacZ_18</name>
    <name evidence="7" type="ORF">SDC9_47375</name>
</gene>
<dbReference type="EC" id="3.2.1.23" evidence="7"/>
<evidence type="ECO:0000256" key="3">
    <source>
        <dbReference type="ARBA" id="ARBA00023295"/>
    </source>
</evidence>
<dbReference type="PANTHER" id="PTHR42732">
    <property type="entry name" value="BETA-GALACTOSIDASE"/>
    <property type="match status" value="1"/>
</dbReference>
<dbReference type="InterPro" id="IPR054593">
    <property type="entry name" value="Beta-mannosidase-like_N2"/>
</dbReference>
<organism evidence="7">
    <name type="scientific">bioreactor metagenome</name>
    <dbReference type="NCBI Taxonomy" id="1076179"/>
    <lineage>
        <taxon>unclassified sequences</taxon>
        <taxon>metagenomes</taxon>
        <taxon>ecological metagenomes</taxon>
    </lineage>
</organism>
<protein>
    <submittedName>
        <fullName evidence="7">Beta-galactosidase</fullName>
        <ecNumber evidence="7">3.2.1.23</ecNumber>
    </submittedName>
</protein>
<dbReference type="InterPro" id="IPR008979">
    <property type="entry name" value="Galactose-bd-like_sf"/>
</dbReference>
<dbReference type="AlphaFoldDB" id="A0A644WC77"/>
<dbReference type="InterPro" id="IPR036156">
    <property type="entry name" value="Beta-gal/glucu_dom_sf"/>
</dbReference>
<keyword evidence="3 7" id="KW-0326">Glycosidase</keyword>
<evidence type="ECO:0000313" key="7">
    <source>
        <dbReference type="EMBL" id="MPM01137.1"/>
    </source>
</evidence>
<evidence type="ECO:0000256" key="2">
    <source>
        <dbReference type="ARBA" id="ARBA00022801"/>
    </source>
</evidence>
<dbReference type="InterPro" id="IPR006102">
    <property type="entry name" value="Ig-like_GH2"/>
</dbReference>
<comment type="similarity">
    <text evidence="1">Belongs to the glycosyl hydrolase 2 family.</text>
</comment>
<dbReference type="Gene3D" id="2.60.120.260">
    <property type="entry name" value="Galactose-binding domain-like"/>
    <property type="match status" value="1"/>
</dbReference>
<sequence>MQNRYPIDADHLLPEYPRPQMVRDSYVSLNGMWECAITDDPKIPDFFPYSILVPFSPETRLSGMERGVGVNQTLTYRRTFRLSLETDKRTLLHFEAVDHSCTVYLNGVCVGSHRGGYLPFHFDITEAVKQDNELIVQVNDPCDSQSIIRGKQAQAASGIFYSGQSGIHQSVWLEQVSRNYIKGLVIASNLEQRCWHVTVEADQSGLEVVVSYLDGSRKVKGLSGQRLNCQVDEVHPWSPEDPYLYTFTVTMADDCVHSYVGLRSFSVTDGRLYLNGKPYYHHGILDQGYWPYSLYTPPSDQAMIDDLLLIKKLGFNMVRKHAKVENLRWYHHCDRLGLLVWQDMVSGGRKPFQPIMSGPLFLKRFSVPDSLYPLLGSQDEQYRKDFEEQLTQMIQTLSNCVSIAMWVIFNEGWGQFDTQRMLDLVQSLDSSRTIDPASGWYDQKIGGFRSRHVYFKAYRHTPDSNGRAVILSEFGGYVYREIGHDEQTKIFGYKKFSDRKAFGEAFFDLYANQIVPAKQQGLAASVYTQFSDVQQELNGLVTFDRLSVKVDEVVALQVAAMLLGTQQ</sequence>
<accession>A0A644WC77</accession>
<feature type="domain" description="Glycoside hydrolase family 2 catalytic" evidence="5">
    <location>
        <begin position="266"/>
        <end position="535"/>
    </location>
</feature>
<dbReference type="Gene3D" id="3.20.20.80">
    <property type="entry name" value="Glycosidases"/>
    <property type="match status" value="1"/>
</dbReference>
<dbReference type="PANTHER" id="PTHR42732:SF2">
    <property type="entry name" value="BETA-MANNOSIDASE"/>
    <property type="match status" value="1"/>
</dbReference>
<evidence type="ECO:0000259" key="5">
    <source>
        <dbReference type="Pfam" id="PF02836"/>
    </source>
</evidence>
<dbReference type="InterPro" id="IPR013783">
    <property type="entry name" value="Ig-like_fold"/>
</dbReference>
<dbReference type="SUPFAM" id="SSF49785">
    <property type="entry name" value="Galactose-binding domain-like"/>
    <property type="match status" value="1"/>
</dbReference>
<evidence type="ECO:0000256" key="1">
    <source>
        <dbReference type="ARBA" id="ARBA00007401"/>
    </source>
</evidence>
<dbReference type="EMBL" id="VSSQ01000776">
    <property type="protein sequence ID" value="MPM01137.1"/>
    <property type="molecule type" value="Genomic_DNA"/>
</dbReference>
<evidence type="ECO:0000259" key="6">
    <source>
        <dbReference type="Pfam" id="PF22666"/>
    </source>
</evidence>
<dbReference type="Pfam" id="PF22666">
    <property type="entry name" value="Glyco_hydro_2_N2"/>
    <property type="match status" value="1"/>
</dbReference>
<dbReference type="GO" id="GO:0005975">
    <property type="term" value="P:carbohydrate metabolic process"/>
    <property type="evidence" value="ECO:0007669"/>
    <property type="project" value="InterPro"/>
</dbReference>
<dbReference type="Pfam" id="PF00703">
    <property type="entry name" value="Glyco_hydro_2"/>
    <property type="match status" value="1"/>
</dbReference>
<dbReference type="SUPFAM" id="SSF51445">
    <property type="entry name" value="(Trans)glycosidases"/>
    <property type="match status" value="1"/>
</dbReference>
<keyword evidence="2 7" id="KW-0378">Hydrolase</keyword>
<dbReference type="InterPro" id="IPR006103">
    <property type="entry name" value="Glyco_hydro_2_cat"/>
</dbReference>
<dbReference type="Gene3D" id="2.60.40.10">
    <property type="entry name" value="Immunoglobulins"/>
    <property type="match status" value="1"/>
</dbReference>
<proteinExistence type="inferred from homology"/>
<dbReference type="SUPFAM" id="SSF49303">
    <property type="entry name" value="beta-Galactosidase/glucuronidase domain"/>
    <property type="match status" value="1"/>
</dbReference>
<dbReference type="GO" id="GO:0004565">
    <property type="term" value="F:beta-galactosidase activity"/>
    <property type="evidence" value="ECO:0007669"/>
    <property type="project" value="UniProtKB-EC"/>
</dbReference>
<dbReference type="Pfam" id="PF02836">
    <property type="entry name" value="Glyco_hydro_2_C"/>
    <property type="match status" value="1"/>
</dbReference>
<dbReference type="InterPro" id="IPR051913">
    <property type="entry name" value="GH2_Domain-Containing"/>
</dbReference>